<organism evidence="2 3">
    <name type="scientific">Paralvinella palmiformis</name>
    <dbReference type="NCBI Taxonomy" id="53620"/>
    <lineage>
        <taxon>Eukaryota</taxon>
        <taxon>Metazoa</taxon>
        <taxon>Spiralia</taxon>
        <taxon>Lophotrochozoa</taxon>
        <taxon>Annelida</taxon>
        <taxon>Polychaeta</taxon>
        <taxon>Sedentaria</taxon>
        <taxon>Canalipalpata</taxon>
        <taxon>Terebellida</taxon>
        <taxon>Terebelliformia</taxon>
        <taxon>Alvinellidae</taxon>
        <taxon>Paralvinella</taxon>
    </lineage>
</organism>
<keyword evidence="3" id="KW-1185">Reference proteome</keyword>
<dbReference type="Proteomes" id="UP001208570">
    <property type="component" value="Unassembled WGS sequence"/>
</dbReference>
<comment type="caution">
    <text evidence="2">The sequence shown here is derived from an EMBL/GenBank/DDBJ whole genome shotgun (WGS) entry which is preliminary data.</text>
</comment>
<dbReference type="EMBL" id="JAODUP010000167">
    <property type="protein sequence ID" value="KAK2158582.1"/>
    <property type="molecule type" value="Genomic_DNA"/>
</dbReference>
<accession>A0AAD9JTA0</accession>
<evidence type="ECO:0000256" key="1">
    <source>
        <dbReference type="SAM" id="MobiDB-lite"/>
    </source>
</evidence>
<protein>
    <submittedName>
        <fullName evidence="2">Uncharacterized protein</fullName>
    </submittedName>
</protein>
<evidence type="ECO:0000313" key="3">
    <source>
        <dbReference type="Proteomes" id="UP001208570"/>
    </source>
</evidence>
<reference evidence="2" key="1">
    <citation type="journal article" date="2023" name="Mol. Biol. Evol.">
        <title>Third-Generation Sequencing Reveals the Adaptive Role of the Epigenome in Three Deep-Sea Polychaetes.</title>
        <authorList>
            <person name="Perez M."/>
            <person name="Aroh O."/>
            <person name="Sun Y."/>
            <person name="Lan Y."/>
            <person name="Juniper S.K."/>
            <person name="Young C.R."/>
            <person name="Angers B."/>
            <person name="Qian P.Y."/>
        </authorList>
    </citation>
    <scope>NUCLEOTIDE SEQUENCE</scope>
    <source>
        <strain evidence="2">P08H-3</strain>
    </source>
</reference>
<feature type="region of interest" description="Disordered" evidence="1">
    <location>
        <begin position="19"/>
        <end position="41"/>
    </location>
</feature>
<feature type="compositionally biased region" description="Polar residues" evidence="1">
    <location>
        <begin position="21"/>
        <end position="39"/>
    </location>
</feature>
<dbReference type="AlphaFoldDB" id="A0AAD9JTA0"/>
<sequence length="93" mass="10457">MFKGGRPAKAVWEHFVRVETPASNQAQKRPHSQSPSPKQHTVEVVQLHMDQHNVKTSDDTKASVDEKIALLFYGCNLPFSMVNTHCGRTSLEL</sequence>
<evidence type="ECO:0000313" key="2">
    <source>
        <dbReference type="EMBL" id="KAK2158582.1"/>
    </source>
</evidence>
<proteinExistence type="predicted"/>
<name>A0AAD9JTA0_9ANNE</name>
<gene>
    <name evidence="2" type="ORF">LSH36_167g07056</name>
</gene>